<dbReference type="Gene3D" id="3.30.559.10">
    <property type="entry name" value="Chloramphenicol acetyltransferase-like domain"/>
    <property type="match status" value="1"/>
</dbReference>
<evidence type="ECO:0000313" key="4">
    <source>
        <dbReference type="EMBL" id="WPG98257.1"/>
    </source>
</evidence>
<organism evidence="4 5">
    <name type="scientific">Acrodontium crateriforme</name>
    <dbReference type="NCBI Taxonomy" id="150365"/>
    <lineage>
        <taxon>Eukaryota</taxon>
        <taxon>Fungi</taxon>
        <taxon>Dikarya</taxon>
        <taxon>Ascomycota</taxon>
        <taxon>Pezizomycotina</taxon>
        <taxon>Dothideomycetes</taxon>
        <taxon>Dothideomycetidae</taxon>
        <taxon>Mycosphaerellales</taxon>
        <taxon>Teratosphaeriaceae</taxon>
        <taxon>Acrodontium</taxon>
    </lineage>
</organism>
<protein>
    <recommendedName>
        <fullName evidence="3">Condensation domain-containing protein</fullName>
    </recommendedName>
</protein>
<dbReference type="Pfam" id="PF00668">
    <property type="entry name" value="Condensation"/>
    <property type="match status" value="1"/>
</dbReference>
<accession>A0AAQ3R9Q2</accession>
<dbReference type="SUPFAM" id="SSF52777">
    <property type="entry name" value="CoA-dependent acyltransferases"/>
    <property type="match status" value="1"/>
</dbReference>
<comment type="similarity">
    <text evidence="2">Belongs to the NRP synthetase family.</text>
</comment>
<keyword evidence="5" id="KW-1185">Reference proteome</keyword>
<dbReference type="GO" id="GO:0031177">
    <property type="term" value="F:phosphopantetheine binding"/>
    <property type="evidence" value="ECO:0007669"/>
    <property type="project" value="TreeGrafter"/>
</dbReference>
<dbReference type="Gene3D" id="3.30.559.30">
    <property type="entry name" value="Nonribosomal peptide synthetase, condensation domain"/>
    <property type="match status" value="1"/>
</dbReference>
<name>A0AAQ3R9Q2_9PEZI</name>
<evidence type="ECO:0000256" key="2">
    <source>
        <dbReference type="ARBA" id="ARBA00029454"/>
    </source>
</evidence>
<gene>
    <name evidence="4" type="ORF">R9X50_00104500</name>
</gene>
<dbReference type="GO" id="GO:0016874">
    <property type="term" value="F:ligase activity"/>
    <property type="evidence" value="ECO:0007669"/>
    <property type="project" value="UniProtKB-KW"/>
</dbReference>
<proteinExistence type="inferred from homology"/>
<dbReference type="InterPro" id="IPR001242">
    <property type="entry name" value="Condensation_dom"/>
</dbReference>
<dbReference type="InterPro" id="IPR023213">
    <property type="entry name" value="CAT-like_dom_sf"/>
</dbReference>
<evidence type="ECO:0000256" key="1">
    <source>
        <dbReference type="ARBA" id="ARBA00022598"/>
    </source>
</evidence>
<reference evidence="4 5" key="1">
    <citation type="submission" date="2023-11" db="EMBL/GenBank/DDBJ databases">
        <title>An acidophilic fungus is an integral part of prey digestion in a carnivorous sundew plant.</title>
        <authorList>
            <person name="Tsai I.J."/>
        </authorList>
    </citation>
    <scope>NUCLEOTIDE SEQUENCE [LARGE SCALE GENOMIC DNA]</scope>
    <source>
        <strain evidence="4">169a</strain>
    </source>
</reference>
<feature type="domain" description="Condensation" evidence="3">
    <location>
        <begin position="6"/>
        <end position="190"/>
    </location>
</feature>
<dbReference type="Proteomes" id="UP001303373">
    <property type="component" value="Chromosome 2"/>
</dbReference>
<dbReference type="AlphaFoldDB" id="A0AAQ3R9Q2"/>
<evidence type="ECO:0000259" key="3">
    <source>
        <dbReference type="Pfam" id="PF00668"/>
    </source>
</evidence>
<dbReference type="GO" id="GO:0043041">
    <property type="term" value="P:amino acid activation for nonribosomal peptide biosynthetic process"/>
    <property type="evidence" value="ECO:0007669"/>
    <property type="project" value="TreeGrafter"/>
</dbReference>
<dbReference type="EMBL" id="CP138581">
    <property type="protein sequence ID" value="WPG98257.1"/>
    <property type="molecule type" value="Genomic_DNA"/>
</dbReference>
<dbReference type="PANTHER" id="PTHR45527:SF3">
    <property type="entry name" value="SIDEROPHORE SYNTHETASE (EUROFUNG)"/>
    <property type="match status" value="1"/>
</dbReference>
<dbReference type="PANTHER" id="PTHR45527">
    <property type="entry name" value="NONRIBOSOMAL PEPTIDE SYNTHETASE"/>
    <property type="match status" value="1"/>
</dbReference>
<keyword evidence="1" id="KW-0436">Ligase</keyword>
<sequence>MHNSMGFSFGTVLNTLSSIYLGEDLPAPLAYADVINFNASKKSESLTYWKSQLNGSPSPTWSLNSSAPTTYSPEDRLVIERTIAMPQVQTEGVLPATLFHAACTLVLGAHYSEQEMIFGRLVTGRSMLPTILQVVVSPILTEVPLRVRLKGDNTVQSLSGKLQDRFIEDSKHEASGMVEIIRYSTEWAAECEDFGWRTSFQQGDETDFSFLGEASKFAF</sequence>
<dbReference type="GO" id="GO:0044550">
    <property type="term" value="P:secondary metabolite biosynthetic process"/>
    <property type="evidence" value="ECO:0007669"/>
    <property type="project" value="TreeGrafter"/>
</dbReference>
<dbReference type="GO" id="GO:0005737">
    <property type="term" value="C:cytoplasm"/>
    <property type="evidence" value="ECO:0007669"/>
    <property type="project" value="TreeGrafter"/>
</dbReference>
<evidence type="ECO:0000313" key="5">
    <source>
        <dbReference type="Proteomes" id="UP001303373"/>
    </source>
</evidence>